<organism evidence="14 15">
    <name type="scientific">Salinisphaera aquimarina</name>
    <dbReference type="NCBI Taxonomy" id="2094031"/>
    <lineage>
        <taxon>Bacteria</taxon>
        <taxon>Pseudomonadati</taxon>
        <taxon>Pseudomonadota</taxon>
        <taxon>Gammaproteobacteria</taxon>
        <taxon>Salinisphaerales</taxon>
        <taxon>Salinisphaeraceae</taxon>
        <taxon>Salinisphaera</taxon>
    </lineage>
</organism>
<feature type="domain" description="FAD/NAD(P)-binding" evidence="13">
    <location>
        <begin position="11"/>
        <end position="309"/>
    </location>
</feature>
<dbReference type="GO" id="GO:0004756">
    <property type="term" value="F:selenide, water dikinase activity"/>
    <property type="evidence" value="ECO:0007669"/>
    <property type="project" value="UniProtKB-EC"/>
</dbReference>
<evidence type="ECO:0000256" key="8">
    <source>
        <dbReference type="ARBA" id="ARBA00023002"/>
    </source>
</evidence>
<dbReference type="Gene3D" id="3.90.650.10">
    <property type="entry name" value="PurM-like C-terminal domain"/>
    <property type="match status" value="1"/>
</dbReference>
<keyword evidence="3 14" id="KW-0808">Transferase</keyword>
<protein>
    <submittedName>
        <fullName evidence="14">Selenide, water dikinase SelD</fullName>
        <ecNumber evidence="14">2.7.9.3</ecNumber>
    </submittedName>
</protein>
<keyword evidence="9" id="KW-0711">Selenium</keyword>
<reference evidence="15" key="1">
    <citation type="journal article" date="2019" name="Int. J. Syst. Evol. Microbiol.">
        <title>The Global Catalogue of Microorganisms (GCM) 10K type strain sequencing project: providing services to taxonomists for standard genome sequencing and annotation.</title>
        <authorList>
            <consortium name="The Broad Institute Genomics Platform"/>
            <consortium name="The Broad Institute Genome Sequencing Center for Infectious Disease"/>
            <person name="Wu L."/>
            <person name="Ma J."/>
        </authorList>
    </citation>
    <scope>NUCLEOTIDE SEQUENCE [LARGE SCALE GENOMIC DNA]</scope>
    <source>
        <strain evidence="15">KCTC 52640</strain>
    </source>
</reference>
<feature type="domain" description="PurM-like C-terminal" evidence="12">
    <location>
        <begin position="559"/>
        <end position="730"/>
    </location>
</feature>
<evidence type="ECO:0000256" key="9">
    <source>
        <dbReference type="ARBA" id="ARBA00023266"/>
    </source>
</evidence>
<comment type="cofactor">
    <cofactor evidence="1">
        <name>FAD</name>
        <dbReference type="ChEBI" id="CHEBI:57692"/>
    </cofactor>
</comment>
<dbReference type="SUPFAM" id="SSF55326">
    <property type="entry name" value="PurM N-terminal domain-like"/>
    <property type="match status" value="1"/>
</dbReference>
<dbReference type="Pfam" id="PF02769">
    <property type="entry name" value="AIRS_C"/>
    <property type="match status" value="1"/>
</dbReference>
<dbReference type="NCBIfam" id="TIGR03169">
    <property type="entry name" value="Nterm_to_SelD"/>
    <property type="match status" value="1"/>
</dbReference>
<keyword evidence="5" id="KW-0418">Kinase</keyword>
<dbReference type="InterPro" id="IPR036921">
    <property type="entry name" value="PurM-like_N_sf"/>
</dbReference>
<dbReference type="InterPro" id="IPR016188">
    <property type="entry name" value="PurM-like_N"/>
</dbReference>
<evidence type="ECO:0000259" key="13">
    <source>
        <dbReference type="Pfam" id="PF07992"/>
    </source>
</evidence>
<dbReference type="SUPFAM" id="SSF51905">
    <property type="entry name" value="FAD/NAD(P)-binding domain"/>
    <property type="match status" value="2"/>
</dbReference>
<dbReference type="Pfam" id="PF07992">
    <property type="entry name" value="Pyr_redox_2"/>
    <property type="match status" value="1"/>
</dbReference>
<proteinExistence type="predicted"/>
<evidence type="ECO:0000256" key="7">
    <source>
        <dbReference type="ARBA" id="ARBA00022840"/>
    </source>
</evidence>
<evidence type="ECO:0000256" key="6">
    <source>
        <dbReference type="ARBA" id="ARBA00022827"/>
    </source>
</evidence>
<dbReference type="InterPro" id="IPR036188">
    <property type="entry name" value="FAD/NAD-bd_sf"/>
</dbReference>
<dbReference type="RefSeq" id="WP_380686668.1">
    <property type="nucleotide sequence ID" value="NZ_JBHRSS010000003.1"/>
</dbReference>
<evidence type="ECO:0000256" key="4">
    <source>
        <dbReference type="ARBA" id="ARBA00022741"/>
    </source>
</evidence>
<keyword evidence="2" id="KW-0285">Flavoprotein</keyword>
<dbReference type="NCBIfam" id="TIGR00476">
    <property type="entry name" value="selD"/>
    <property type="match status" value="1"/>
</dbReference>
<evidence type="ECO:0000256" key="5">
    <source>
        <dbReference type="ARBA" id="ARBA00022777"/>
    </source>
</evidence>
<dbReference type="EMBL" id="JBHRSS010000003">
    <property type="protein sequence ID" value="MFC3103033.1"/>
    <property type="molecule type" value="Genomic_DNA"/>
</dbReference>
<dbReference type="Gene3D" id="3.30.1330.10">
    <property type="entry name" value="PurM-like, N-terminal domain"/>
    <property type="match status" value="1"/>
</dbReference>
<evidence type="ECO:0000259" key="12">
    <source>
        <dbReference type="Pfam" id="PF02769"/>
    </source>
</evidence>
<dbReference type="InterPro" id="IPR004536">
    <property type="entry name" value="SPS/SelD"/>
</dbReference>
<keyword evidence="15" id="KW-1185">Reference proteome</keyword>
<dbReference type="InterPro" id="IPR036676">
    <property type="entry name" value="PurM-like_C_sf"/>
</dbReference>
<dbReference type="CDD" id="cd02195">
    <property type="entry name" value="SelD"/>
    <property type="match status" value="1"/>
</dbReference>
<evidence type="ECO:0000256" key="10">
    <source>
        <dbReference type="SAM" id="MobiDB-lite"/>
    </source>
</evidence>
<dbReference type="SUPFAM" id="SSF56042">
    <property type="entry name" value="PurM C-terminal domain-like"/>
    <property type="match status" value="1"/>
</dbReference>
<gene>
    <name evidence="14" type="primary">selD</name>
    <name evidence="14" type="ORF">ACFOSU_03930</name>
</gene>
<accession>A0ABV7EME4</accession>
<keyword evidence="6" id="KW-0274">FAD</keyword>
<dbReference type="Gene3D" id="3.50.50.100">
    <property type="match status" value="1"/>
</dbReference>
<dbReference type="PANTHER" id="PTHR42913:SF9">
    <property type="entry name" value="SLR1591 PROTEIN"/>
    <property type="match status" value="1"/>
</dbReference>
<dbReference type="InterPro" id="IPR010918">
    <property type="entry name" value="PurM-like_C_dom"/>
</dbReference>
<feature type="region of interest" description="Disordered" evidence="10">
    <location>
        <begin position="381"/>
        <end position="406"/>
    </location>
</feature>
<dbReference type="InterPro" id="IPR051169">
    <property type="entry name" value="NADH-Q_oxidoreductase"/>
</dbReference>
<evidence type="ECO:0000256" key="3">
    <source>
        <dbReference type="ARBA" id="ARBA00022679"/>
    </source>
</evidence>
<sequence>MNKNESPYLRDLVLAGGGHAHVEVLRRLGMTPVPGLRVTLVCPDMHTPYSGMLPGLIAGHYKADEMHIDLRRLARFAGAQIVPATVTGLDVERQHVEIGDRPALRYDLLSLNTGSTPAWDSVPGAAEHVIPVKPVSTLTARLAAFERRWADAGIAPRVAVVGAGAGGVELVLALAHRLRGTAHAPRLSLLTRSETVLAAHNKAVQHRFRRILAERAIDVHTGQAVVGVDHDELTLADGTRHATDTVFWATSASAPEWLAGSGLTLDERGFLCVGDTLQSISHPNVFAAGDVAALPEPRPKSGVFAVREGPILADNLRRQARGHTLRRFKAQKKALALIGTGDRQAVASRDGITLAGKTPWRIKEWIDRRFMARYSDLPPTAPDRDWVDRGTRGLPEQSEPPPMRRGAKVGQTVLDRVLDRLARSCGISIDAAIEHRADAALFTSPAGQRLAQSFDYLPDFIGDPYRLGEIAAQHALNNLYAVGAAPHSALVHASVPLAVDALMEEQLFQMLAGASAVLAEAGATLLGGHSSEAAGLGIGFAVNGVLPPLTDSERAPLAAGMALILTQPLGTGVLFAADRRHLARGEWIAAAIARMRESNAAAAACLHEHEARACTDISGFGLIGHLENLLRSSPVDGVVYLDALPLLDGAALLAADGMCSSPYDQNRAMRRQADEDPDAETHKAWPLLFDPQIAGGLLGALPAHQAERCVDALRQAGYLQAAIIGHLADRAECPPAADSAQTATHVRVTAIKPAEKQALPGR</sequence>
<feature type="domain" description="PurM-like N-terminal" evidence="11">
    <location>
        <begin position="438"/>
        <end position="544"/>
    </location>
</feature>
<dbReference type="EC" id="2.7.9.3" evidence="14"/>
<evidence type="ECO:0000256" key="1">
    <source>
        <dbReference type="ARBA" id="ARBA00001974"/>
    </source>
</evidence>
<name>A0ABV7EME4_9GAMM</name>
<evidence type="ECO:0000259" key="11">
    <source>
        <dbReference type="Pfam" id="PF00586"/>
    </source>
</evidence>
<dbReference type="InterPro" id="IPR017584">
    <property type="entry name" value="Pyridine_nucleo_diS_OxRdtase_N"/>
</dbReference>
<dbReference type="Proteomes" id="UP001595462">
    <property type="component" value="Unassembled WGS sequence"/>
</dbReference>
<evidence type="ECO:0000313" key="15">
    <source>
        <dbReference type="Proteomes" id="UP001595462"/>
    </source>
</evidence>
<keyword evidence="4" id="KW-0547">Nucleotide-binding</keyword>
<feature type="compositionally biased region" description="Basic and acidic residues" evidence="10">
    <location>
        <begin position="382"/>
        <end position="391"/>
    </location>
</feature>
<comment type="caution">
    <text evidence="14">The sequence shown here is derived from an EMBL/GenBank/DDBJ whole genome shotgun (WGS) entry which is preliminary data.</text>
</comment>
<evidence type="ECO:0000256" key="2">
    <source>
        <dbReference type="ARBA" id="ARBA00022630"/>
    </source>
</evidence>
<keyword evidence="7" id="KW-0067">ATP-binding</keyword>
<evidence type="ECO:0000313" key="14">
    <source>
        <dbReference type="EMBL" id="MFC3103033.1"/>
    </source>
</evidence>
<dbReference type="Pfam" id="PF00586">
    <property type="entry name" value="AIRS"/>
    <property type="match status" value="1"/>
</dbReference>
<dbReference type="PANTHER" id="PTHR42913">
    <property type="entry name" value="APOPTOSIS-INDUCING FACTOR 1"/>
    <property type="match status" value="1"/>
</dbReference>
<dbReference type="InterPro" id="IPR023753">
    <property type="entry name" value="FAD/NAD-binding_dom"/>
</dbReference>
<keyword evidence="8" id="KW-0560">Oxidoreductase</keyword>